<keyword evidence="21" id="KW-0418">Kinase</keyword>
<evidence type="ECO:0000256" key="10">
    <source>
        <dbReference type="ARBA" id="ARBA00022527"/>
    </source>
</evidence>
<dbReference type="PANTHER" id="PTHR48006:SF66">
    <property type="entry name" value="PROTEIN KINASE DOMAIN-CONTAINING PROTEIN"/>
    <property type="match status" value="1"/>
</dbReference>
<evidence type="ECO:0000313" key="40">
    <source>
        <dbReference type="EMBL" id="OMO86377.1"/>
    </source>
</evidence>
<keyword evidence="11" id="KW-0597">Phosphoprotein</keyword>
<dbReference type="SUPFAM" id="SSF52058">
    <property type="entry name" value="L domain-like"/>
    <property type="match status" value="2"/>
</dbReference>
<evidence type="ECO:0000256" key="2">
    <source>
        <dbReference type="ARBA" id="ARBA00001946"/>
    </source>
</evidence>
<protein>
    <submittedName>
        <fullName evidence="40">Reverse transcriptase</fullName>
    </submittedName>
</protein>
<evidence type="ECO:0000256" key="15">
    <source>
        <dbReference type="ARBA" id="ARBA00022722"/>
    </source>
</evidence>
<dbReference type="FunFam" id="3.80.10.10:FF:000383">
    <property type="entry name" value="Leucine-rich repeat receptor protein kinase EMS1"/>
    <property type="match status" value="1"/>
</dbReference>
<evidence type="ECO:0000256" key="27">
    <source>
        <dbReference type="ARBA" id="ARBA00023015"/>
    </source>
</evidence>
<evidence type="ECO:0000256" key="36">
    <source>
        <dbReference type="SAM" id="MobiDB-lite"/>
    </source>
</evidence>
<keyword evidence="29" id="KW-0804">Transcription</keyword>
<dbReference type="Gene3D" id="3.80.10.10">
    <property type="entry name" value="Ribonuclease Inhibitor"/>
    <property type="match status" value="4"/>
</dbReference>
<dbReference type="GO" id="GO:0005524">
    <property type="term" value="F:ATP binding"/>
    <property type="evidence" value="ECO:0007669"/>
    <property type="project" value="UniProtKB-UniRule"/>
</dbReference>
<evidence type="ECO:0000256" key="26">
    <source>
        <dbReference type="ARBA" id="ARBA00022989"/>
    </source>
</evidence>
<feature type="compositionally biased region" description="Polar residues" evidence="36">
    <location>
        <begin position="2005"/>
        <end position="2016"/>
    </location>
</feature>
<comment type="similarity">
    <text evidence="7">In the C-terminal section; belongs to the protein kinase superfamily. Ser/Thr protein kinase family.</text>
</comment>
<keyword evidence="9" id="KW-1003">Cell membrane</keyword>
<dbReference type="InterPro" id="IPR008271">
    <property type="entry name" value="Ser/Thr_kinase_AS"/>
</dbReference>
<keyword evidence="26 37" id="KW-1133">Transmembrane helix</keyword>
<dbReference type="SMART" id="SM00369">
    <property type="entry name" value="LRR_TYP"/>
    <property type="match status" value="4"/>
</dbReference>
<dbReference type="STRING" id="210143.A0A1R3IUX4"/>
<dbReference type="EMBL" id="AWWV01009474">
    <property type="protein sequence ID" value="OMO86377.1"/>
    <property type="molecule type" value="Genomic_DNA"/>
</dbReference>
<dbReference type="InterPro" id="IPR017441">
    <property type="entry name" value="Protein_kinase_ATP_BS"/>
</dbReference>
<dbReference type="PROSITE" id="PS50011">
    <property type="entry name" value="PROTEIN_KINASE_DOM"/>
    <property type="match status" value="2"/>
</dbReference>
<evidence type="ECO:0000256" key="13">
    <source>
        <dbReference type="ARBA" id="ARBA00022679"/>
    </source>
</evidence>
<evidence type="ECO:0000256" key="29">
    <source>
        <dbReference type="ARBA" id="ARBA00023163"/>
    </source>
</evidence>
<evidence type="ECO:0000256" key="19">
    <source>
        <dbReference type="ARBA" id="ARBA00022737"/>
    </source>
</evidence>
<dbReference type="InterPro" id="IPR026960">
    <property type="entry name" value="RVT-Znf"/>
</dbReference>
<sequence>MEYDVTELERAQQLLIVTSLLRFADSKVPQEEVDALQEITAAMGVTHWKFDGESCEVKMVGVTLVPPKNAEHDISCECETNSDVCHVVRIVLKGYNLPGTLPPQLVKLPYLREIDFAYNYLHGTIPTEWASMKLTSMCLEANQFSGAVPPEIGNLVNLKTLILSSNQLTGYLPVSLGLLRNLSDLINDNNFNGSIPSFVQKWEQLSRLEMQSSGLEGPIPTTVSLLNNLVDLRISDFNGPIQGFPTVRNMTGIVRLVLRNCNISGEIPAYIWTMKDLEMLDVSFNKLVGKIPASISANRLRFIFLSGNMLSGDVPDSILRQGASIDLSYNNFTWQGPEKPVCQENMWGALSCKKDFTCPQYSNCLHVNCGGKDTRIKENQINLLYEGDGDVEGGAAKYFIRDDAYWGFSSTGDFMDDNDFQNTRYTVSRPLNISELYRTARIAPISLTYFHYCLENGNYTITFNFAEIEFTNDETYSSLGRRIFDIYVQENLLWKDFNIESEARSAQKPLIKQVYNVSVTNNFLEIRFYWAGRGTTRIPERSVYGPLVSAISVVSDFKQCPNGRNSGTAYMVLGVVGSCLLFFILGVLGILWWKGCLLGKCWRKEGTDIKGDMPSGTFTLKQIKVATDDFDPANKIGEGGFGPVYKGQLPDGTKIAVKQLSSKSRQGNREFLNEIGMISCLQHPNLVKLHGFCVEGDQLLLVYEYMENNSLARALFGPEHNRLELDWATRLKICIGIARGLAFLHEESRLKIVHRDIKATNVLLDSDLNPKISDFGLARLDEEEKTHITTRIAGTIGYMAPEYALWGHLTYKADVYSFGVVACHLHQAGNLVALLNERLRSEVKKEELELMVKVALLCTNVSASLRPTMSEVVSMLEGKMTVPDMIPEPGTYTEDLRFKAMRDLCRQKEDQSSSGSQTQTSTVHNFSSSTWLVASKSITHLVAYQRDSKAKLRESMGGVANGVSTMKLLGCLILTVLMLVCMEPNYKVEAQVEPPSPPDNEAQALHEIAAELGKKDWNFSENPCNNKSSWFTPPPLPNMPKAINNSTVTCNCSFPNGECHIDGIYLTGQDLDGVLPRSLVKLPYIKTIQLYLNYLKGTIPREWTALKLEFLSVSMNHLSGPIPSYLGNMTSLKYLTLENNLFSGTIPPELGNLVNLENLTLNANFLTGEIPFTLTKLSNIKELRISGNNFTGKIPNSFHRWKQLEKLEIQASGLEGPIPSSLSVLHNLTELRISDLPGEGSKFPNLENMKNMYRLMLRSCNISGQIPDYLWEFSKMQILDLSFNKLEGNILDSESLTKTQYMYLTSNSLTGPIPEWINARDSRFQIDLSYNNFSESSEPASCRENLNLFKSFSGSKNSGQDDCLKHFPCSKDWYSVYINCGGGATTINGINYEADEDAGGPAKYFPLKETWETSSTGLFWDTSVTSKDYIAQNVSILKINNSELYTRARLSPLSLTYYFRCLANGSYTVTLHFAEIVIRDNRSFHSLGRRIFDVYVQEKLVLKDFNIKSEAKGVDKAVIRTFKTSVGNKTLTIRFHWAGKGTTATPRRGTYGPLISAISVDSDFKPPAPHVANTKMKFLVGAVVSVPCLILIILGILWWKGYFRREMSREQVLRGLDLQTGFFTYRQMKAATNNFDAANKIGEGGFGSVYKGELLDGTIIAIKKLSSKSKQGDREFLNELGMISGLQHPNLVRLYGCCVEGTQLLLVYEYMENNSLSRALFGPKESQLHLDWPTRQNICLGIAKGLAFLHEESSLKIVHRDIKTTNVLLDKDLNAKISDFGLAKFDEEENTHISTRIAGTIGYMAPEYALWGYLTFKADVYSFGIVALEIVAGKNNTKYRPEEDYVCLQDWALVLQQKGNLMELVDPRLGTEYNEEEAMRMIKVALLCTNSSPALRPVMSEIVNMLEGRIHVPELIMDPSIFRDDSRFGALRDQLNQMQSGKGRETNTFSTQTSESSSTSTARLDSQSINRYQYSDSGPWMIVPKRKHKSRGRSRRRRSKGRNDSAGTARNRSVSQRKGKEIQVWRQKGTGSNFEQNSEGGNFGDRFLCLGPSHNVGPSGTKDDLAQSPLDLENVSEGPLLDDGYLGLLKDPIDVFVSNDLGLRVSSPVSAIEIVPSLKHLTSTLAHTQVDSVEAEDAERTPEATRNLVETDANVGSKQVIAVESQLAISPFDRSKSLSDVNLDHSDDINESLRSCGGRVQEVNAAVDSQDIASPFPDAGRNYVIESETRNLTETTNQALHTDFIEVSTTGSQGSADSSLRDSNDSGKLTVCNSGRGVGNGNVRLRKILRKARKKNIQAPAAVSTRALRRAIFAGEIQLAKIITEPRISGLRGESVRNSLGFDGVEFVDPIGFSGGIWVLWDSREFDATMRSRTQQEITMDFKVRSSNFIFAVSAVYANPDHDSRALLWDYLSLLNSNLNHPWLWIGDFNEPLRSSDKFGGRSINIARSALLNDCINSCGMIDVGFVGPKFTWSNSQPLNTLIQERIDRAWVNHSWLDVFPNSIVFHLVKTCSDHCPFLFATEVKNPVLLDKPFRFQPMWLFEPSFFDVVKRTWDAHPFCFDAAVLEFTFLIKDWNKTVFGNVFHNKKRIQARLLGIQKEISVKPSHFLLDLDRELRLELANLIRKEETLWAMKSRIDWLLEGDNNTSFFHKSTIVRRRFNRIVALKDDNNNWLYDENCKNHVVEFFKSLYSTEVSSCCLVPYDAPPGIRKVSAESLDRLVCIPFCDDIKDALWSLKPFKAPGPDGLHAGFFQKCWSDVGNNLCVAIKHVFNVRRIFDNWKQFLICLVPKTLSADNIRLFRPISLGNTCYKVVTKILANRLKNCLKELINPVQGAFLPGRRASDNIIIVQEALNSAYYSQAKDGWVCIKIDLEKAFDRLEWGFIREMLFFFGFPEPFIALIISCISNPNLSVLINGTTSESFVASRGIRQGDPISPYLFILSMEYLSLMIENEVNSHNWNPILVGRGGPRISHVLFADDIMLFAKANIANCDAISRTLHEFCIRSGQKVNASKTKLWCSLKVSEDNMNLFINRLGFRKVNNLGVYLGHPTLVAKAKKGDFLPVIDKIRSKLSGWKAHNLSITGRCTLIQSVSSAMADYSMNTSMLPASIHVEIDRLHRNFLWGESDECKKIHLVNWDQVTKKKRRGGLNLRKAKFRNIALLAKLQWRAKKSPEDLWVKAINCKYKAPSSTSNRKHSSDVWKSLGKGDDVLEDGCRKVVKSGLDTSFWFDRWLSNCDSNLRSLISGPLNRNEELLRVADCVDHNGGWDLSLSSFLLPDCILKFIFSTALPFNRNQNDLIVWNFSSDGSFNLNSAYEIAASIIHEKDDFVFWKKLWHVPCHFRVMHFLWTAALDKLCTRSMLYHRKISFDPCCDLCLDTEESVLHILRDCTIAHSLWDKISHLPQHFFDCDNVFDWFRINLSDPNVVNNLPWPCLFAYCCWSLWYSRNARLFQGKALDFNSVFNTSFVKASEFFHLGAAKTKFVARKIVNVHWIPPSYGWFKLNSDGSTLDNPGLSGSGGCIRNEFGEWMYGYARNIVHATSVHAELWGLRDGLKLALDKGISLLEVSIDAKVVITLIEKANANLHPLGNLIIDCRTLMSQFHRLKLSHCYREGNRLADALANLGRNSGDNFIDF</sequence>
<comment type="cofactor">
    <cofactor evidence="2">
        <name>Mg(2+)</name>
        <dbReference type="ChEBI" id="CHEBI:18420"/>
    </cofactor>
</comment>
<feature type="compositionally biased region" description="Polar residues" evidence="36">
    <location>
        <begin position="1962"/>
        <end position="1976"/>
    </location>
</feature>
<feature type="transmembrane region" description="Helical" evidence="37">
    <location>
        <begin position="1578"/>
        <end position="1599"/>
    </location>
</feature>
<dbReference type="GO" id="GO:0004523">
    <property type="term" value="F:RNA-DNA hybrid ribonuclease activity"/>
    <property type="evidence" value="ECO:0007669"/>
    <property type="project" value="InterPro"/>
</dbReference>
<evidence type="ECO:0000259" key="39">
    <source>
        <dbReference type="PROSITE" id="PS50878"/>
    </source>
</evidence>
<dbReference type="SMART" id="SM00220">
    <property type="entry name" value="S_TKc"/>
    <property type="match status" value="2"/>
</dbReference>
<dbReference type="InterPro" id="IPR032675">
    <property type="entry name" value="LRR_dom_sf"/>
</dbReference>
<dbReference type="InterPro" id="IPR036397">
    <property type="entry name" value="RNaseH_sf"/>
</dbReference>
<dbReference type="InterPro" id="IPR000719">
    <property type="entry name" value="Prot_kinase_dom"/>
</dbReference>
<dbReference type="GO" id="GO:0005737">
    <property type="term" value="C:cytoplasm"/>
    <property type="evidence" value="ECO:0007669"/>
    <property type="project" value="UniProtKB-SubCell"/>
</dbReference>
<dbReference type="Pfam" id="PF11721">
    <property type="entry name" value="Malectin"/>
    <property type="match status" value="2"/>
</dbReference>
<feature type="binding site" evidence="35">
    <location>
        <position position="1664"/>
    </location>
    <ligand>
        <name>ATP</name>
        <dbReference type="ChEBI" id="CHEBI:30616"/>
    </ligand>
</feature>
<comment type="subcellular location">
    <subcellularLocation>
        <location evidence="4">Cell membrane</location>
        <topology evidence="4">Single-pass type I membrane protein</topology>
    </subcellularLocation>
    <subcellularLocation>
        <location evidence="5">Cytoplasm</location>
    </subcellularLocation>
    <subcellularLocation>
        <location evidence="3">Nucleus</location>
    </subcellularLocation>
</comment>
<dbReference type="FunFam" id="3.80.10.10:FF:000452">
    <property type="entry name" value="Probable LRR receptor-like serine/threonine-protein kinase RFK1"/>
    <property type="match status" value="1"/>
</dbReference>
<dbReference type="FunFam" id="2.60.120.430:FF:000004">
    <property type="entry name" value="Putative leucine-rich repeat receptor-like serine/threonine-protein kinase"/>
    <property type="match status" value="2"/>
</dbReference>
<dbReference type="FunFam" id="1.10.510.10:FF:000240">
    <property type="entry name" value="Lectin-domain containing receptor kinase A4.3"/>
    <property type="match status" value="1"/>
</dbReference>
<dbReference type="GO" id="GO:0003964">
    <property type="term" value="F:RNA-directed DNA polymerase activity"/>
    <property type="evidence" value="ECO:0007669"/>
    <property type="project" value="UniProtKB-KW"/>
</dbReference>
<evidence type="ECO:0000313" key="41">
    <source>
        <dbReference type="Proteomes" id="UP000188268"/>
    </source>
</evidence>
<keyword evidence="24 35" id="KW-0067">ATP-binding</keyword>
<evidence type="ECO:0000256" key="22">
    <source>
        <dbReference type="ARBA" id="ARBA00022801"/>
    </source>
</evidence>
<evidence type="ECO:0000256" key="1">
    <source>
        <dbReference type="ARBA" id="ARBA00001663"/>
    </source>
</evidence>
<dbReference type="GO" id="GO:0005634">
    <property type="term" value="C:nucleus"/>
    <property type="evidence" value="ECO:0007669"/>
    <property type="project" value="UniProtKB-SubCell"/>
</dbReference>
<dbReference type="PROSITE" id="PS50878">
    <property type="entry name" value="RT_POL"/>
    <property type="match status" value="1"/>
</dbReference>
<dbReference type="Gene3D" id="3.60.10.10">
    <property type="entry name" value="Endonuclease/exonuclease/phosphatase"/>
    <property type="match status" value="1"/>
</dbReference>
<organism evidence="40 41">
    <name type="scientific">Corchorus capsularis</name>
    <name type="common">Jute</name>
    <dbReference type="NCBI Taxonomy" id="210143"/>
    <lineage>
        <taxon>Eukaryota</taxon>
        <taxon>Viridiplantae</taxon>
        <taxon>Streptophyta</taxon>
        <taxon>Embryophyta</taxon>
        <taxon>Tracheophyta</taxon>
        <taxon>Spermatophyta</taxon>
        <taxon>Magnoliopsida</taxon>
        <taxon>eudicotyledons</taxon>
        <taxon>Gunneridae</taxon>
        <taxon>Pentapetalae</taxon>
        <taxon>rosids</taxon>
        <taxon>malvids</taxon>
        <taxon>Malvales</taxon>
        <taxon>Malvaceae</taxon>
        <taxon>Grewioideae</taxon>
        <taxon>Apeibeae</taxon>
        <taxon>Corchorus</taxon>
    </lineage>
</organism>
<evidence type="ECO:0000256" key="24">
    <source>
        <dbReference type="ARBA" id="ARBA00022840"/>
    </source>
</evidence>
<reference evidence="40 41" key="1">
    <citation type="submission" date="2013-09" db="EMBL/GenBank/DDBJ databases">
        <title>Corchorus capsularis genome sequencing.</title>
        <authorList>
            <person name="Alam M."/>
            <person name="Haque M.S."/>
            <person name="Islam M.S."/>
            <person name="Emdad E.M."/>
            <person name="Islam M.M."/>
            <person name="Ahmed B."/>
            <person name="Halim A."/>
            <person name="Hossen Q.M.M."/>
            <person name="Hossain M.Z."/>
            <person name="Ahmed R."/>
            <person name="Khan M.M."/>
            <person name="Islam R."/>
            <person name="Rashid M.M."/>
            <person name="Khan S.A."/>
            <person name="Rahman M.S."/>
            <person name="Alam M."/>
        </authorList>
    </citation>
    <scope>NUCLEOTIDE SEQUENCE [LARGE SCALE GENOMIC DNA]</scope>
    <source>
        <strain evidence="41">cv. CVL-1</strain>
        <tissue evidence="40">Whole seedling</tissue>
    </source>
</reference>
<dbReference type="CDD" id="cd14066">
    <property type="entry name" value="STKc_IRAK"/>
    <property type="match status" value="2"/>
</dbReference>
<comment type="similarity">
    <text evidence="8">Belongs to the CCR4/nocturin family.</text>
</comment>
<dbReference type="GO" id="GO:0003676">
    <property type="term" value="F:nucleic acid binding"/>
    <property type="evidence" value="ECO:0007669"/>
    <property type="project" value="InterPro"/>
</dbReference>
<dbReference type="SUPFAM" id="SSF53098">
    <property type="entry name" value="Ribonuclease H-like"/>
    <property type="match status" value="1"/>
</dbReference>
<dbReference type="PROSITE" id="PS00107">
    <property type="entry name" value="PROTEIN_KINASE_ATP"/>
    <property type="match status" value="1"/>
</dbReference>
<evidence type="ECO:0000256" key="3">
    <source>
        <dbReference type="ARBA" id="ARBA00004123"/>
    </source>
</evidence>
<dbReference type="InterPro" id="IPR012337">
    <property type="entry name" value="RNaseH-like_sf"/>
</dbReference>
<dbReference type="Gene3D" id="2.60.120.430">
    <property type="entry name" value="Galactose-binding lectin"/>
    <property type="match status" value="2"/>
</dbReference>
<keyword evidence="15" id="KW-0540">Nuclease</keyword>
<keyword evidence="27" id="KW-0805">Transcription regulation</keyword>
<keyword evidence="19" id="KW-0677">Repeat</keyword>
<keyword evidence="30" id="KW-0675">Receptor</keyword>
<dbReference type="PANTHER" id="PTHR48006">
    <property type="entry name" value="LEUCINE-RICH REPEAT-CONTAINING PROTEIN DDB_G0281931-RELATED"/>
    <property type="match status" value="1"/>
</dbReference>
<dbReference type="InterPro" id="IPR001245">
    <property type="entry name" value="Ser-Thr/Tyr_kinase_cat_dom"/>
</dbReference>
<evidence type="ECO:0000256" key="7">
    <source>
        <dbReference type="ARBA" id="ARBA00010217"/>
    </source>
</evidence>
<evidence type="ECO:0000256" key="9">
    <source>
        <dbReference type="ARBA" id="ARBA00022475"/>
    </source>
</evidence>
<evidence type="ECO:0000256" key="21">
    <source>
        <dbReference type="ARBA" id="ARBA00022777"/>
    </source>
</evidence>
<dbReference type="InterPro" id="IPR044730">
    <property type="entry name" value="RNase_H-like_dom_plant"/>
</dbReference>
<dbReference type="CDD" id="cd01650">
    <property type="entry name" value="RT_nLTR_like"/>
    <property type="match status" value="1"/>
</dbReference>
<evidence type="ECO:0000256" key="11">
    <source>
        <dbReference type="ARBA" id="ARBA00022553"/>
    </source>
</evidence>
<feature type="compositionally biased region" description="Basic residues" evidence="36">
    <location>
        <begin position="1984"/>
        <end position="2000"/>
    </location>
</feature>
<evidence type="ECO:0000256" key="23">
    <source>
        <dbReference type="ARBA" id="ARBA00022839"/>
    </source>
</evidence>
<accession>A0A1R3IUX4</accession>
<evidence type="ECO:0000256" key="16">
    <source>
        <dbReference type="ARBA" id="ARBA00022723"/>
    </source>
</evidence>
<evidence type="ECO:0000256" key="17">
    <source>
        <dbReference type="ARBA" id="ARBA00022729"/>
    </source>
</evidence>
<feature type="domain" description="Protein kinase" evidence="38">
    <location>
        <begin position="630"/>
        <end position="882"/>
    </location>
</feature>
<keyword evidence="13" id="KW-0808">Transferase</keyword>
<keyword evidence="25" id="KW-0460">Magnesium</keyword>
<dbReference type="InterPro" id="IPR021720">
    <property type="entry name" value="Malectin_dom"/>
</dbReference>
<dbReference type="Pfam" id="PF13966">
    <property type="entry name" value="zf-RVT"/>
    <property type="match status" value="1"/>
</dbReference>
<comment type="catalytic activity">
    <reaction evidence="1">
        <text>Exonucleolytic cleavage of poly(A) to 5'-AMP.</text>
        <dbReference type="EC" id="3.1.13.4"/>
    </reaction>
</comment>
<keyword evidence="41" id="KW-1185">Reference proteome</keyword>
<keyword evidence="22" id="KW-0378">Hydrolase</keyword>
<dbReference type="InterPro" id="IPR051824">
    <property type="entry name" value="LRR_Rcpt-Like_S/T_Kinase"/>
</dbReference>
<keyword evidence="10" id="KW-0723">Serine/threonine-protein kinase</keyword>
<name>A0A1R3IUX4_COCAP</name>
<dbReference type="OrthoDB" id="1426615at2759"/>
<evidence type="ECO:0000256" key="18">
    <source>
        <dbReference type="ARBA" id="ARBA00022734"/>
    </source>
</evidence>
<evidence type="ECO:0000256" key="14">
    <source>
        <dbReference type="ARBA" id="ARBA00022692"/>
    </source>
</evidence>
<evidence type="ECO:0000256" key="8">
    <source>
        <dbReference type="ARBA" id="ARBA00010774"/>
    </source>
</evidence>
<evidence type="ECO:0000259" key="38">
    <source>
        <dbReference type="PROSITE" id="PS50011"/>
    </source>
</evidence>
<evidence type="ECO:0000256" key="33">
    <source>
        <dbReference type="ARBA" id="ARBA00047899"/>
    </source>
</evidence>
<dbReference type="InterPro" id="IPR005135">
    <property type="entry name" value="Endo/exonuclease/phosphatase"/>
</dbReference>
<evidence type="ECO:0000256" key="35">
    <source>
        <dbReference type="PROSITE-ProRule" id="PRU10141"/>
    </source>
</evidence>
<keyword evidence="20 35" id="KW-0547">Nucleotide-binding</keyword>
<dbReference type="InterPro" id="IPR001611">
    <property type="entry name" value="Leu-rich_rpt"/>
</dbReference>
<dbReference type="GO" id="GO:0005886">
    <property type="term" value="C:plasma membrane"/>
    <property type="evidence" value="ECO:0007669"/>
    <property type="project" value="UniProtKB-SubCell"/>
</dbReference>
<feature type="compositionally biased region" description="Low complexity" evidence="36">
    <location>
        <begin position="1946"/>
        <end position="1961"/>
    </location>
</feature>
<dbReference type="Pfam" id="PF03372">
    <property type="entry name" value="Exo_endo_phos"/>
    <property type="match status" value="1"/>
</dbReference>
<dbReference type="GO" id="GO:0004535">
    <property type="term" value="F:poly(A)-specific ribonuclease activity"/>
    <property type="evidence" value="ECO:0007669"/>
    <property type="project" value="UniProtKB-EC"/>
</dbReference>
<evidence type="ECO:0000256" key="4">
    <source>
        <dbReference type="ARBA" id="ARBA00004251"/>
    </source>
</evidence>
<dbReference type="Gramene" id="OMO86377">
    <property type="protein sequence ID" value="OMO86377"/>
    <property type="gene ID" value="CCACVL1_09612"/>
</dbReference>
<dbReference type="Gene3D" id="3.30.420.10">
    <property type="entry name" value="Ribonuclease H-like superfamily/Ribonuclease H"/>
    <property type="match status" value="1"/>
</dbReference>
<dbReference type="Pfam" id="PF00560">
    <property type="entry name" value="LRR_1"/>
    <property type="match status" value="4"/>
</dbReference>
<dbReference type="InterPro" id="IPR000477">
    <property type="entry name" value="RT_dom"/>
</dbReference>
<dbReference type="FunFam" id="3.80.10.10:FF:000874">
    <property type="entry name" value="Probable LRR receptor-like serine/threonine-protein kinase RFK1"/>
    <property type="match status" value="1"/>
</dbReference>
<evidence type="ECO:0000256" key="28">
    <source>
        <dbReference type="ARBA" id="ARBA00023136"/>
    </source>
</evidence>
<evidence type="ECO:0000256" key="20">
    <source>
        <dbReference type="ARBA" id="ARBA00022741"/>
    </source>
</evidence>
<dbReference type="SUPFAM" id="SSF56112">
    <property type="entry name" value="Protein kinase-like (PK-like)"/>
    <property type="match status" value="2"/>
</dbReference>
<feature type="domain" description="Protein kinase" evidence="38">
    <location>
        <begin position="1635"/>
        <end position="1915"/>
    </location>
</feature>
<dbReference type="Proteomes" id="UP000188268">
    <property type="component" value="Unassembled WGS sequence"/>
</dbReference>
<evidence type="ECO:0000256" key="25">
    <source>
        <dbReference type="ARBA" id="ARBA00022842"/>
    </source>
</evidence>
<keyword evidence="32" id="KW-0539">Nucleus</keyword>
<evidence type="ECO:0000256" key="6">
    <source>
        <dbReference type="ARBA" id="ARBA00008536"/>
    </source>
</evidence>
<dbReference type="FunFam" id="1.10.510.10:FF:000044">
    <property type="entry name" value="Putative LRR receptor-like serine/threonine-protein kinase"/>
    <property type="match status" value="1"/>
</dbReference>
<evidence type="ECO:0000256" key="32">
    <source>
        <dbReference type="ARBA" id="ARBA00023242"/>
    </source>
</evidence>
<dbReference type="InterPro" id="IPR043502">
    <property type="entry name" value="DNA/RNA_pol_sf"/>
</dbReference>
<comment type="caution">
    <text evidence="40">The sequence shown here is derived from an EMBL/GenBank/DDBJ whole genome shotgun (WGS) entry which is preliminary data.</text>
</comment>
<keyword evidence="18" id="KW-0430">Lectin</keyword>
<dbReference type="FunFam" id="3.30.200.20:FF:000217">
    <property type="entry name" value="probable LRR receptor-like serine/threonine-protein kinase At1g53430"/>
    <property type="match status" value="2"/>
</dbReference>
<evidence type="ECO:0000256" key="37">
    <source>
        <dbReference type="SAM" id="Phobius"/>
    </source>
</evidence>
<comment type="catalytic activity">
    <reaction evidence="34">
        <text>L-seryl-[protein] + ATP = O-phospho-L-seryl-[protein] + ADP + H(+)</text>
        <dbReference type="Rhea" id="RHEA:17989"/>
        <dbReference type="Rhea" id="RHEA-COMP:9863"/>
        <dbReference type="Rhea" id="RHEA-COMP:11604"/>
        <dbReference type="ChEBI" id="CHEBI:15378"/>
        <dbReference type="ChEBI" id="CHEBI:29999"/>
        <dbReference type="ChEBI" id="CHEBI:30616"/>
        <dbReference type="ChEBI" id="CHEBI:83421"/>
        <dbReference type="ChEBI" id="CHEBI:456216"/>
        <dbReference type="EC" id="2.7.11.1"/>
    </reaction>
</comment>
<dbReference type="Gene3D" id="1.10.510.10">
    <property type="entry name" value="Transferase(Phosphotransferase) domain 1"/>
    <property type="match status" value="2"/>
</dbReference>
<feature type="transmembrane region" description="Helical" evidence="37">
    <location>
        <begin position="959"/>
        <end position="980"/>
    </location>
</feature>
<proteinExistence type="inferred from homology"/>
<feature type="domain" description="Reverse transcriptase" evidence="39">
    <location>
        <begin position="2769"/>
        <end position="3050"/>
    </location>
</feature>
<keyword evidence="40" id="KW-0548">Nucleotidyltransferase</keyword>
<dbReference type="GO" id="GO:0002229">
    <property type="term" value="P:defense response to oomycetes"/>
    <property type="evidence" value="ECO:0007669"/>
    <property type="project" value="UniProtKB-ARBA"/>
</dbReference>
<feature type="transmembrane region" description="Helical" evidence="37">
    <location>
        <begin position="569"/>
        <end position="593"/>
    </location>
</feature>
<dbReference type="GO" id="GO:0046872">
    <property type="term" value="F:metal ion binding"/>
    <property type="evidence" value="ECO:0007669"/>
    <property type="project" value="UniProtKB-KW"/>
</dbReference>
<evidence type="ECO:0000256" key="31">
    <source>
        <dbReference type="ARBA" id="ARBA00023180"/>
    </source>
</evidence>
<gene>
    <name evidence="40" type="ORF">CCACVL1_09612</name>
</gene>
<dbReference type="GO" id="GO:0004674">
    <property type="term" value="F:protein serine/threonine kinase activity"/>
    <property type="evidence" value="ECO:0007669"/>
    <property type="project" value="UniProtKB-KW"/>
</dbReference>
<dbReference type="InterPro" id="IPR003591">
    <property type="entry name" value="Leu-rich_rpt_typical-subtyp"/>
</dbReference>
<dbReference type="SUPFAM" id="SSF56219">
    <property type="entry name" value="DNase I-like"/>
    <property type="match status" value="1"/>
</dbReference>
<keyword evidence="31" id="KW-0325">Glycoprotein</keyword>
<dbReference type="SUPFAM" id="SSF56672">
    <property type="entry name" value="DNA/RNA polymerases"/>
    <property type="match status" value="1"/>
</dbReference>
<keyword evidence="17" id="KW-0732">Signal</keyword>
<dbReference type="InterPro" id="IPR011009">
    <property type="entry name" value="Kinase-like_dom_sf"/>
</dbReference>
<keyword evidence="28 37" id="KW-0472">Membrane</keyword>
<evidence type="ECO:0000256" key="12">
    <source>
        <dbReference type="ARBA" id="ARBA00022614"/>
    </source>
</evidence>
<keyword evidence="16" id="KW-0479">Metal-binding</keyword>
<dbReference type="PROSITE" id="PS00108">
    <property type="entry name" value="PROTEIN_KINASE_ST"/>
    <property type="match status" value="2"/>
</dbReference>
<dbReference type="Gene3D" id="3.30.200.20">
    <property type="entry name" value="Phosphorylase Kinase, domain 1"/>
    <property type="match status" value="2"/>
</dbReference>
<dbReference type="Pfam" id="PF07714">
    <property type="entry name" value="PK_Tyr_Ser-Thr"/>
    <property type="match status" value="2"/>
</dbReference>
<dbReference type="CDD" id="cd06222">
    <property type="entry name" value="RNase_H_like"/>
    <property type="match status" value="1"/>
</dbReference>
<dbReference type="Pfam" id="PF00078">
    <property type="entry name" value="RVT_1"/>
    <property type="match status" value="1"/>
</dbReference>
<dbReference type="Pfam" id="PF13456">
    <property type="entry name" value="RVT_3"/>
    <property type="match status" value="1"/>
</dbReference>
<comment type="catalytic activity">
    <reaction evidence="33">
        <text>L-threonyl-[protein] + ATP = O-phospho-L-threonyl-[protein] + ADP + H(+)</text>
        <dbReference type="Rhea" id="RHEA:46608"/>
        <dbReference type="Rhea" id="RHEA-COMP:11060"/>
        <dbReference type="Rhea" id="RHEA-COMP:11605"/>
        <dbReference type="ChEBI" id="CHEBI:15378"/>
        <dbReference type="ChEBI" id="CHEBI:30013"/>
        <dbReference type="ChEBI" id="CHEBI:30616"/>
        <dbReference type="ChEBI" id="CHEBI:61977"/>
        <dbReference type="ChEBI" id="CHEBI:456216"/>
        <dbReference type="EC" id="2.7.11.1"/>
    </reaction>
</comment>
<keyword evidence="12" id="KW-0433">Leucine-rich repeat</keyword>
<dbReference type="InterPro" id="IPR002156">
    <property type="entry name" value="RNaseH_domain"/>
</dbReference>
<feature type="region of interest" description="Disordered" evidence="36">
    <location>
        <begin position="1936"/>
        <end position="2023"/>
    </location>
</feature>
<evidence type="ECO:0000256" key="34">
    <source>
        <dbReference type="ARBA" id="ARBA00048679"/>
    </source>
</evidence>
<evidence type="ECO:0000256" key="30">
    <source>
        <dbReference type="ARBA" id="ARBA00023170"/>
    </source>
</evidence>
<evidence type="ECO:0000256" key="5">
    <source>
        <dbReference type="ARBA" id="ARBA00004496"/>
    </source>
</evidence>
<keyword evidence="23" id="KW-0269">Exonuclease</keyword>
<dbReference type="GO" id="GO:0030246">
    <property type="term" value="F:carbohydrate binding"/>
    <property type="evidence" value="ECO:0007669"/>
    <property type="project" value="UniProtKB-KW"/>
</dbReference>
<keyword evidence="40" id="KW-0695">RNA-directed DNA polymerase</keyword>
<dbReference type="InterPro" id="IPR036691">
    <property type="entry name" value="Endo/exonu/phosph_ase_sf"/>
</dbReference>
<keyword evidence="14 37" id="KW-0812">Transmembrane</keyword>
<comment type="similarity">
    <text evidence="6">In the N-terminal section; belongs to the leguminous lectin family.</text>
</comment>